<dbReference type="EMBL" id="BFAA01040774">
    <property type="protein sequence ID" value="GCB83795.1"/>
    <property type="molecule type" value="Genomic_DNA"/>
</dbReference>
<reference evidence="2 3" key="1">
    <citation type="journal article" date="2018" name="Nat. Ecol. Evol.">
        <title>Shark genomes provide insights into elasmobranch evolution and the origin of vertebrates.</title>
        <authorList>
            <person name="Hara Y"/>
            <person name="Yamaguchi K"/>
            <person name="Onimaru K"/>
            <person name="Kadota M"/>
            <person name="Koyanagi M"/>
            <person name="Keeley SD"/>
            <person name="Tatsumi K"/>
            <person name="Tanaka K"/>
            <person name="Motone F"/>
            <person name="Kageyama Y"/>
            <person name="Nozu R"/>
            <person name="Adachi N"/>
            <person name="Nishimura O"/>
            <person name="Nakagawa R"/>
            <person name="Tanegashima C"/>
            <person name="Kiyatake I"/>
            <person name="Matsumoto R"/>
            <person name="Murakumo K"/>
            <person name="Nishida K"/>
            <person name="Terakita A"/>
            <person name="Kuratani S"/>
            <person name="Sato K"/>
            <person name="Hyodo S Kuraku.S."/>
        </authorList>
    </citation>
    <scope>NUCLEOTIDE SEQUENCE [LARGE SCALE GENOMIC DNA]</scope>
</reference>
<dbReference type="InterPro" id="IPR013320">
    <property type="entry name" value="ConA-like_dom_sf"/>
</dbReference>
<keyword evidence="3" id="KW-1185">Reference proteome</keyword>
<dbReference type="OrthoDB" id="8939548at2759"/>
<name>A0A401QEI6_SCYTO</name>
<evidence type="ECO:0000313" key="2">
    <source>
        <dbReference type="EMBL" id="GCB83795.1"/>
    </source>
</evidence>
<gene>
    <name evidence="2" type="ORF">scyTo_0024193</name>
</gene>
<organism evidence="2 3">
    <name type="scientific">Scyliorhinus torazame</name>
    <name type="common">Cloudy catshark</name>
    <name type="synonym">Catulus torazame</name>
    <dbReference type="NCBI Taxonomy" id="75743"/>
    <lineage>
        <taxon>Eukaryota</taxon>
        <taxon>Metazoa</taxon>
        <taxon>Chordata</taxon>
        <taxon>Craniata</taxon>
        <taxon>Vertebrata</taxon>
        <taxon>Chondrichthyes</taxon>
        <taxon>Elasmobranchii</taxon>
        <taxon>Galeomorphii</taxon>
        <taxon>Galeoidea</taxon>
        <taxon>Carcharhiniformes</taxon>
        <taxon>Scyliorhinidae</taxon>
        <taxon>Scyliorhinus</taxon>
    </lineage>
</organism>
<feature type="compositionally biased region" description="Low complexity" evidence="1">
    <location>
        <begin position="153"/>
        <end position="179"/>
    </location>
</feature>
<dbReference type="AlphaFoldDB" id="A0A401QEI6"/>
<feature type="compositionally biased region" description="Polar residues" evidence="1">
    <location>
        <begin position="185"/>
        <end position="203"/>
    </location>
</feature>
<feature type="region of interest" description="Disordered" evidence="1">
    <location>
        <begin position="150"/>
        <end position="309"/>
    </location>
</feature>
<dbReference type="SUPFAM" id="SSF49899">
    <property type="entry name" value="Concanavalin A-like lectins/glucanases"/>
    <property type="match status" value="1"/>
</dbReference>
<feature type="compositionally biased region" description="Basic and acidic residues" evidence="1">
    <location>
        <begin position="300"/>
        <end position="309"/>
    </location>
</feature>
<evidence type="ECO:0008006" key="4">
    <source>
        <dbReference type="Google" id="ProtNLM"/>
    </source>
</evidence>
<sequence>MPGDFGDEFTIVVSLCSHRVNNAFLFSVRNKNRLQFGVQILPRKLVVYVAEKPSVYFDYNAHNGQWHSFAIAIKGRTATFSADCGEQVISKELPFELPTFVSGSKLTLGRMSLKAVPFEGAICQLDIYPNAQASTNYCNYVKKQCRLTDSYRSPSPSLSTTTLPDVANSSSRDTSSSLSEEIQPKPSSATMSPHATNTQGQEVTDQDKYFGHSLDGGVETNTQRNLLESRVLSPLTPTSTPRFNDTLRLRPSHDTGIDPSTGQAARHQNLKPDTRKSEGPSSREGAELEEDHSEIVTEGGNRENAELSDKDSSLLTALLKLHVGKESLGNVNRPEIEEQISDQLMGIQMINATLYRASKDTLVQNQNAVWAENDDSPLDSDHTIENSHEIDIENYDYDYEDFLDYLVYEGLPGPKGEPGPPVSLSN</sequence>
<proteinExistence type="predicted"/>
<accession>A0A401QEI6</accession>
<protein>
    <recommendedName>
        <fullName evidence="4">Laminin G domain-containing protein</fullName>
    </recommendedName>
</protein>
<feature type="compositionally biased region" description="Basic and acidic residues" evidence="1">
    <location>
        <begin position="245"/>
        <end position="256"/>
    </location>
</feature>
<dbReference type="Proteomes" id="UP000288216">
    <property type="component" value="Unassembled WGS sequence"/>
</dbReference>
<comment type="caution">
    <text evidence="2">The sequence shown here is derived from an EMBL/GenBank/DDBJ whole genome shotgun (WGS) entry which is preliminary data.</text>
</comment>
<dbReference type="OMA" id="ANCGGVQ"/>
<dbReference type="STRING" id="75743.A0A401QEI6"/>
<dbReference type="Gene3D" id="2.60.120.200">
    <property type="match status" value="1"/>
</dbReference>
<evidence type="ECO:0000256" key="1">
    <source>
        <dbReference type="SAM" id="MobiDB-lite"/>
    </source>
</evidence>
<evidence type="ECO:0000313" key="3">
    <source>
        <dbReference type="Proteomes" id="UP000288216"/>
    </source>
</evidence>